<dbReference type="EMBL" id="SWKR01000002">
    <property type="protein sequence ID" value="TKD50226.1"/>
    <property type="molecule type" value="Genomic_DNA"/>
</dbReference>
<proteinExistence type="predicted"/>
<evidence type="ECO:0000313" key="1">
    <source>
        <dbReference type="EMBL" id="TKD50226.1"/>
    </source>
</evidence>
<evidence type="ECO:0000313" key="2">
    <source>
        <dbReference type="Proteomes" id="UP000309138"/>
    </source>
</evidence>
<comment type="caution">
    <text evidence="1">The sequence shown here is derived from an EMBL/GenBank/DDBJ whole genome shotgun (WGS) entry which is preliminary data.</text>
</comment>
<protein>
    <recommendedName>
        <fullName evidence="3">DUF2163 domain-containing protein</fullName>
    </recommendedName>
</protein>
<dbReference type="Proteomes" id="UP000309138">
    <property type="component" value="Unassembled WGS sequence"/>
</dbReference>
<reference evidence="1 2" key="1">
    <citation type="submission" date="2019-04" db="EMBL/GenBank/DDBJ databases">
        <authorList>
            <person name="Yang Y."/>
            <person name="Wei D."/>
        </authorList>
    </citation>
    <scope>NUCLEOTIDE SEQUENCE [LARGE SCALE GENOMIC DNA]</scope>
    <source>
        <strain evidence="1 2">L-1-4w-11</strain>
    </source>
</reference>
<organism evidence="1 2">
    <name type="scientific">Sphingomonas baiyangensis</name>
    <dbReference type="NCBI Taxonomy" id="2572576"/>
    <lineage>
        <taxon>Bacteria</taxon>
        <taxon>Pseudomonadati</taxon>
        <taxon>Pseudomonadota</taxon>
        <taxon>Alphaproteobacteria</taxon>
        <taxon>Sphingomonadales</taxon>
        <taxon>Sphingomonadaceae</taxon>
        <taxon>Sphingomonas</taxon>
    </lineage>
</organism>
<gene>
    <name evidence="1" type="ORF">FBR43_05245</name>
</gene>
<keyword evidence="2" id="KW-1185">Reference proteome</keyword>
<dbReference type="OrthoDB" id="7768569at2"/>
<sequence>MARRSIVFRLASDPVCYLWSGHFDLPVSADALDPEGAIYKGAGELLSVPALKQLINGAADRLDFVVSGVSAETIRLAGEDRDSVKGALVTIGYVEFDADWQIVGPASWDWRGIADTLATSNEPTDNGRERQIILSVRSTDTRRSNPAPAYYTDADQRKRSPTDAIFSEVAGISVGVTRRFGPR</sequence>
<name>A0A4U1L2G8_9SPHN</name>
<dbReference type="RefSeq" id="WP_136942169.1">
    <property type="nucleotide sequence ID" value="NZ_SWKR01000002.1"/>
</dbReference>
<evidence type="ECO:0008006" key="3">
    <source>
        <dbReference type="Google" id="ProtNLM"/>
    </source>
</evidence>
<accession>A0A4U1L2G8</accession>
<dbReference type="AlphaFoldDB" id="A0A4U1L2G8"/>